<keyword evidence="2" id="KW-1185">Reference proteome</keyword>
<gene>
    <name evidence="1" type="ORF">P0082_01050</name>
</gene>
<evidence type="ECO:0000313" key="1">
    <source>
        <dbReference type="EMBL" id="WGK69476.1"/>
    </source>
</evidence>
<organism evidence="1 2">
    <name type="scientific">Candidatus Haliotispira prima</name>
    <dbReference type="NCBI Taxonomy" id="3034016"/>
    <lineage>
        <taxon>Bacteria</taxon>
        <taxon>Pseudomonadati</taxon>
        <taxon>Spirochaetota</taxon>
        <taxon>Spirochaetia</taxon>
        <taxon>Spirochaetales</taxon>
        <taxon>Spirochaetaceae</taxon>
        <taxon>Candidatus Haliotispira</taxon>
    </lineage>
</organism>
<dbReference type="InterPro" id="IPR023346">
    <property type="entry name" value="Lysozyme-like_dom_sf"/>
</dbReference>
<accession>A0ABY8MI08</accession>
<dbReference type="Proteomes" id="UP001228690">
    <property type="component" value="Chromosome"/>
</dbReference>
<dbReference type="EMBL" id="CP123443">
    <property type="protein sequence ID" value="WGK69476.1"/>
    <property type="molecule type" value="Genomic_DNA"/>
</dbReference>
<protein>
    <recommendedName>
        <fullName evidence="3">Carboxypeptidase</fullName>
    </recommendedName>
</protein>
<dbReference type="RefSeq" id="WP_326927659.1">
    <property type="nucleotide sequence ID" value="NZ_CP123443.1"/>
</dbReference>
<name>A0ABY8MI08_9SPIO</name>
<evidence type="ECO:0008006" key="3">
    <source>
        <dbReference type="Google" id="ProtNLM"/>
    </source>
</evidence>
<evidence type="ECO:0000313" key="2">
    <source>
        <dbReference type="Proteomes" id="UP001228690"/>
    </source>
</evidence>
<proteinExistence type="predicted"/>
<sequence>MLREPTLELGISQREITYIDKFPRYGCYVACILTAVQRSLGRKLRPHEINRWYGECVSNGAIAHDDRPIKLNDPNAWDRCWMLNRHKAFNFGMELFGGKYKAVAANDKNPANVRIYRWTTSLGFHFTYGTPDKNLHNPDTNIVSKGKPSSLRDMHIRKVQETTVKVQKTTLKVNMNLGHTKNILAVCEENALSKQQKAYVLATAFWETARTMKPVIEAFWLSEEWRKINLKKYYPWYGRGYVQLTHEENYIRASRILDLDISKYKEWSVDPDDAAKILVIGSLNGWFTGKKLANYISEGYCNYKEARRIINGVDRAEEIAEIAKDYEEAL</sequence>
<dbReference type="Gene3D" id="1.10.530.10">
    <property type="match status" value="1"/>
</dbReference>
<reference evidence="1 2" key="1">
    <citation type="submission" date="2023-04" db="EMBL/GenBank/DDBJ databases">
        <title>Spirochaete genome identified in red abalone sample constitutes a novel genus.</title>
        <authorList>
            <person name="Sharma S.P."/>
            <person name="Purcell C.M."/>
            <person name="Hyde J.R."/>
            <person name="Severin A.J."/>
        </authorList>
    </citation>
    <scope>NUCLEOTIDE SEQUENCE [LARGE SCALE GENOMIC DNA]</scope>
    <source>
        <strain evidence="1 2">SP-2023</strain>
    </source>
</reference>
<dbReference type="SUPFAM" id="SSF53955">
    <property type="entry name" value="Lysozyme-like"/>
    <property type="match status" value="1"/>
</dbReference>